<feature type="binding site" evidence="14">
    <location>
        <position position="294"/>
    </location>
    <ligand>
        <name>S-adenosyl-L-methionine</name>
        <dbReference type="ChEBI" id="CHEBI:59789"/>
    </ligand>
</feature>
<dbReference type="Gene3D" id="3.30.70.1170">
    <property type="entry name" value="Sun protein, domain 3"/>
    <property type="match status" value="1"/>
</dbReference>
<dbReference type="Gene3D" id="3.40.50.150">
    <property type="entry name" value="Vaccinia Virus protein VP39"/>
    <property type="match status" value="1"/>
</dbReference>
<dbReference type="GO" id="GO:0009383">
    <property type="term" value="F:rRNA (cytosine-C5-)-methyltransferase activity"/>
    <property type="evidence" value="ECO:0007669"/>
    <property type="project" value="TreeGrafter"/>
</dbReference>
<dbReference type="SUPFAM" id="SSF53335">
    <property type="entry name" value="S-adenosyl-L-methionine-dependent methyltransferases"/>
    <property type="match status" value="1"/>
</dbReference>
<dbReference type="PANTHER" id="PTHR22807">
    <property type="entry name" value="NOP2 YEAST -RELATED NOL1/NOP2/FMU SUN DOMAIN-CONTAINING"/>
    <property type="match status" value="1"/>
</dbReference>
<evidence type="ECO:0000256" key="10">
    <source>
        <dbReference type="ARBA" id="ARBA00022884"/>
    </source>
</evidence>
<dbReference type="GO" id="GO:0006355">
    <property type="term" value="P:regulation of DNA-templated transcription"/>
    <property type="evidence" value="ECO:0007669"/>
    <property type="project" value="InterPro"/>
</dbReference>
<feature type="binding site" evidence="14">
    <location>
        <position position="339"/>
    </location>
    <ligand>
        <name>S-adenosyl-L-methionine</name>
        <dbReference type="ChEBI" id="CHEBI:59789"/>
    </ligand>
</feature>
<comment type="subcellular location">
    <subcellularLocation>
        <location evidence="2">Cytoplasm</location>
    </subcellularLocation>
</comment>
<dbReference type="FunFam" id="3.40.50.150:FF:000022">
    <property type="entry name" value="Ribosomal RNA small subunit methyltransferase B"/>
    <property type="match status" value="1"/>
</dbReference>
<dbReference type="InterPro" id="IPR035926">
    <property type="entry name" value="NusB-like_sf"/>
</dbReference>
<dbReference type="InterPro" id="IPR029063">
    <property type="entry name" value="SAM-dependent_MTases_sf"/>
</dbReference>
<dbReference type="Pfam" id="PF01029">
    <property type="entry name" value="NusB"/>
    <property type="match status" value="1"/>
</dbReference>
<dbReference type="PANTHER" id="PTHR22807:SF61">
    <property type="entry name" value="NOL1_NOP2_SUN FAMILY PROTEIN _ ANTITERMINATION NUSB DOMAIN-CONTAINING PROTEIN"/>
    <property type="match status" value="1"/>
</dbReference>
<evidence type="ECO:0000259" key="15">
    <source>
        <dbReference type="PROSITE" id="PS51686"/>
    </source>
</evidence>
<keyword evidence="8 14" id="KW-0808">Transferase</keyword>
<gene>
    <name evidence="16" type="ORF">EV148_101753</name>
</gene>
<accession>A0A4R2IHN6</accession>
<dbReference type="GO" id="GO:0003723">
    <property type="term" value="F:RNA binding"/>
    <property type="evidence" value="ECO:0007669"/>
    <property type="project" value="UniProtKB-UniRule"/>
</dbReference>
<dbReference type="RefSeq" id="WP_425479835.1">
    <property type="nucleotide sequence ID" value="NZ_SLWQ01000001.1"/>
</dbReference>
<organism evidence="16 17">
    <name type="scientific">Dokdonella fugitiva</name>
    <dbReference type="NCBI Taxonomy" id="328517"/>
    <lineage>
        <taxon>Bacteria</taxon>
        <taxon>Pseudomonadati</taxon>
        <taxon>Pseudomonadota</taxon>
        <taxon>Gammaproteobacteria</taxon>
        <taxon>Lysobacterales</taxon>
        <taxon>Rhodanobacteraceae</taxon>
        <taxon>Dokdonella</taxon>
    </lineage>
</organism>
<keyword evidence="17" id="KW-1185">Reference proteome</keyword>
<dbReference type="Pfam" id="PF22458">
    <property type="entry name" value="RsmF-B_ferredox"/>
    <property type="match status" value="1"/>
</dbReference>
<evidence type="ECO:0000313" key="17">
    <source>
        <dbReference type="Proteomes" id="UP000294862"/>
    </source>
</evidence>
<evidence type="ECO:0000256" key="2">
    <source>
        <dbReference type="ARBA" id="ARBA00004496"/>
    </source>
</evidence>
<dbReference type="SUPFAM" id="SSF48013">
    <property type="entry name" value="NusB-like"/>
    <property type="match status" value="1"/>
</dbReference>
<feature type="domain" description="SAM-dependent MTase RsmB/NOP-type" evidence="15">
    <location>
        <begin position="182"/>
        <end position="450"/>
    </location>
</feature>
<dbReference type="InterPro" id="IPR001678">
    <property type="entry name" value="MeTrfase_RsmB-F_NOP2_dom"/>
</dbReference>
<evidence type="ECO:0000256" key="6">
    <source>
        <dbReference type="ARBA" id="ARBA00022552"/>
    </source>
</evidence>
<dbReference type="NCBIfam" id="NF008149">
    <property type="entry name" value="PRK10901.1"/>
    <property type="match status" value="1"/>
</dbReference>
<dbReference type="EMBL" id="SLWQ01000001">
    <property type="protein sequence ID" value="TCO43329.1"/>
    <property type="molecule type" value="Genomic_DNA"/>
</dbReference>
<comment type="function">
    <text evidence="1">Specifically methylates the cytosine at position 967 (m5C967) of 16S rRNA.</text>
</comment>
<dbReference type="CDD" id="cd02440">
    <property type="entry name" value="AdoMet_MTases"/>
    <property type="match status" value="1"/>
</dbReference>
<dbReference type="InterPro" id="IPR049560">
    <property type="entry name" value="MeTrfase_RsmB-F_NOP2_cat"/>
</dbReference>
<dbReference type="InterPro" id="IPR004573">
    <property type="entry name" value="rRNA_ssu_MeTfrase_B"/>
</dbReference>
<dbReference type="InterPro" id="IPR006027">
    <property type="entry name" value="NusB_RsmB_TIM44"/>
</dbReference>
<dbReference type="Proteomes" id="UP000294862">
    <property type="component" value="Unassembled WGS sequence"/>
</dbReference>
<proteinExistence type="inferred from homology"/>
<keyword evidence="9 14" id="KW-0949">S-adenosyl-L-methionine</keyword>
<dbReference type="AlphaFoldDB" id="A0A4R2IHN6"/>
<dbReference type="NCBIfam" id="TIGR00563">
    <property type="entry name" value="rsmB"/>
    <property type="match status" value="1"/>
</dbReference>
<name>A0A4R2IHN6_9GAMM</name>
<dbReference type="Pfam" id="PF01189">
    <property type="entry name" value="Methyltr_RsmB-F"/>
    <property type="match status" value="1"/>
</dbReference>
<keyword evidence="7 14" id="KW-0489">Methyltransferase</keyword>
<feature type="binding site" evidence="14">
    <location>
        <begin position="272"/>
        <end position="278"/>
    </location>
    <ligand>
        <name>S-adenosyl-L-methionine</name>
        <dbReference type="ChEBI" id="CHEBI:59789"/>
    </ligand>
</feature>
<dbReference type="InterPro" id="IPR023267">
    <property type="entry name" value="RCMT"/>
</dbReference>
<protein>
    <recommendedName>
        <fullName evidence="4">16S rRNA (cytosine(967)-C(5))-methyltransferase</fullName>
        <ecNumber evidence="4">2.1.1.176</ecNumber>
    </recommendedName>
    <alternativeName>
        <fullName evidence="11">16S rRNA m5C967 methyltransferase</fullName>
    </alternativeName>
    <alternativeName>
        <fullName evidence="12">rRNA (cytosine-C(5)-)-methyltransferase RsmB</fullName>
    </alternativeName>
</protein>
<sequence>MSRPPQGSPRRARAQAVPPGAALRADAARALARVALDGASLRSALAEANPRIADARDRALFAATLFEASRWWLRFDAALARLLDKPLPPKAREVRALLVLAFAQVAVLGLPEYAVVAASVEAVRALGQPQYAGLANALLRRFLRERASLEAELDRDPVTRHAHPRWLVDAIERDWPGQAAAILAANNREAPLTLRLNRRRTTREALLARLADAGIAALAPDALADAIVLAASADVTRLPGYAEGAFSVQDGAAQRVADLLAPAAGMRVLDACAAPGGKSAHLLERADIDLVALDADPARLPRVRENLDRLGLAATIVAGDAGEPEGWWDGKPFQRILVDAPCSATGIVRRQPDIKLHRRGADVAPLVATQARLLAALWPLLAPGGRLLYATCSLLRAENEGVLAEFLRGRDDARAVPLDDGHGHAAGVGRQNLPGEGGMDGFYYALVEKQS</sequence>
<feature type="active site" description="Nucleophile" evidence="14">
    <location>
        <position position="392"/>
    </location>
</feature>
<evidence type="ECO:0000256" key="7">
    <source>
        <dbReference type="ARBA" id="ARBA00022603"/>
    </source>
</evidence>
<dbReference type="PROSITE" id="PS01153">
    <property type="entry name" value="NOL1_NOP2_SUN"/>
    <property type="match status" value="1"/>
</dbReference>
<feature type="binding site" evidence="14">
    <location>
        <position position="320"/>
    </location>
    <ligand>
        <name>S-adenosyl-L-methionine</name>
        <dbReference type="ChEBI" id="CHEBI:59789"/>
    </ligand>
</feature>
<evidence type="ECO:0000256" key="5">
    <source>
        <dbReference type="ARBA" id="ARBA00022490"/>
    </source>
</evidence>
<keyword evidence="10 14" id="KW-0694">RNA-binding</keyword>
<evidence type="ECO:0000256" key="1">
    <source>
        <dbReference type="ARBA" id="ARBA00002724"/>
    </source>
</evidence>
<dbReference type="PRINTS" id="PR02008">
    <property type="entry name" value="RCMTFAMILY"/>
</dbReference>
<dbReference type="GO" id="GO:0005829">
    <property type="term" value="C:cytosol"/>
    <property type="evidence" value="ECO:0007669"/>
    <property type="project" value="TreeGrafter"/>
</dbReference>
<evidence type="ECO:0000256" key="9">
    <source>
        <dbReference type="ARBA" id="ARBA00022691"/>
    </source>
</evidence>
<comment type="similarity">
    <text evidence="3 14">Belongs to the class I-like SAM-binding methyltransferase superfamily. RsmB/NOP family.</text>
</comment>
<dbReference type="InterPro" id="IPR018314">
    <property type="entry name" value="RsmB/NOL1/NOP2-like_CS"/>
</dbReference>
<evidence type="ECO:0000256" key="14">
    <source>
        <dbReference type="PROSITE-ProRule" id="PRU01023"/>
    </source>
</evidence>
<dbReference type="InterPro" id="IPR054728">
    <property type="entry name" value="RsmB-like_ferredoxin"/>
</dbReference>
<keyword evidence="5" id="KW-0963">Cytoplasm</keyword>
<evidence type="ECO:0000256" key="11">
    <source>
        <dbReference type="ARBA" id="ARBA00030399"/>
    </source>
</evidence>
<dbReference type="EC" id="2.1.1.176" evidence="4"/>
<evidence type="ECO:0000313" key="16">
    <source>
        <dbReference type="EMBL" id="TCO43329.1"/>
    </source>
</evidence>
<evidence type="ECO:0000256" key="8">
    <source>
        <dbReference type="ARBA" id="ARBA00022679"/>
    </source>
</evidence>
<evidence type="ECO:0000256" key="3">
    <source>
        <dbReference type="ARBA" id="ARBA00007494"/>
    </source>
</evidence>
<dbReference type="PROSITE" id="PS51686">
    <property type="entry name" value="SAM_MT_RSMB_NOP"/>
    <property type="match status" value="1"/>
</dbReference>
<comment type="catalytic activity">
    <reaction evidence="13">
        <text>cytidine(967) in 16S rRNA + S-adenosyl-L-methionine = 5-methylcytidine(967) in 16S rRNA + S-adenosyl-L-homocysteine + H(+)</text>
        <dbReference type="Rhea" id="RHEA:42748"/>
        <dbReference type="Rhea" id="RHEA-COMP:10219"/>
        <dbReference type="Rhea" id="RHEA-COMP:10220"/>
        <dbReference type="ChEBI" id="CHEBI:15378"/>
        <dbReference type="ChEBI" id="CHEBI:57856"/>
        <dbReference type="ChEBI" id="CHEBI:59789"/>
        <dbReference type="ChEBI" id="CHEBI:74483"/>
        <dbReference type="ChEBI" id="CHEBI:82748"/>
        <dbReference type="EC" id="2.1.1.176"/>
    </reaction>
</comment>
<evidence type="ECO:0000256" key="4">
    <source>
        <dbReference type="ARBA" id="ARBA00012140"/>
    </source>
</evidence>
<evidence type="ECO:0000256" key="12">
    <source>
        <dbReference type="ARBA" id="ARBA00031088"/>
    </source>
</evidence>
<reference evidence="16 17" key="1">
    <citation type="journal article" date="2015" name="Stand. Genomic Sci.">
        <title>Genomic Encyclopedia of Bacterial and Archaeal Type Strains, Phase III: the genomes of soil and plant-associated and newly described type strains.</title>
        <authorList>
            <person name="Whitman W.B."/>
            <person name="Woyke T."/>
            <person name="Klenk H.P."/>
            <person name="Zhou Y."/>
            <person name="Lilburn T.G."/>
            <person name="Beck B.J."/>
            <person name="De Vos P."/>
            <person name="Vandamme P."/>
            <person name="Eisen J.A."/>
            <person name="Garrity G."/>
            <person name="Hugenholtz P."/>
            <person name="Kyrpides N.C."/>
        </authorList>
    </citation>
    <scope>NUCLEOTIDE SEQUENCE [LARGE SCALE GENOMIC DNA]</scope>
    <source>
        <strain evidence="16 17">A3</strain>
    </source>
</reference>
<evidence type="ECO:0000256" key="13">
    <source>
        <dbReference type="ARBA" id="ARBA00047283"/>
    </source>
</evidence>
<comment type="caution">
    <text evidence="16">The sequence shown here is derived from an EMBL/GenBank/DDBJ whole genome shotgun (WGS) entry which is preliminary data.</text>
</comment>
<dbReference type="Gene3D" id="1.10.940.10">
    <property type="entry name" value="NusB-like"/>
    <property type="match status" value="1"/>
</dbReference>
<keyword evidence="6" id="KW-0698">rRNA processing</keyword>
<dbReference type="GO" id="GO:0070475">
    <property type="term" value="P:rRNA base methylation"/>
    <property type="evidence" value="ECO:0007669"/>
    <property type="project" value="TreeGrafter"/>
</dbReference>